<accession>A0A3G8ZLI8</accession>
<proteinExistence type="predicted"/>
<dbReference type="PANTHER" id="PTHR43877">
    <property type="entry name" value="AMINOALKYLPHOSPHONATE N-ACETYLTRANSFERASE-RELATED-RELATED"/>
    <property type="match status" value="1"/>
</dbReference>
<dbReference type="RefSeq" id="WP_124798990.1">
    <property type="nucleotide sequence ID" value="NZ_CP034170.1"/>
</dbReference>
<dbReference type="Gene3D" id="3.40.630.30">
    <property type="match status" value="1"/>
</dbReference>
<dbReference type="KEGG" id="nak:EH165_07940"/>
<dbReference type="PROSITE" id="PS51186">
    <property type="entry name" value="GNAT"/>
    <property type="match status" value="1"/>
</dbReference>
<dbReference type="EMBL" id="CP034170">
    <property type="protein sequence ID" value="AZI58080.1"/>
    <property type="molecule type" value="Genomic_DNA"/>
</dbReference>
<reference evidence="4 5" key="1">
    <citation type="submission" date="2018-11" db="EMBL/GenBank/DDBJ databases">
        <authorList>
            <person name="Da X."/>
        </authorList>
    </citation>
    <scope>NUCLEOTIDE SEQUENCE [LARGE SCALE GENOMIC DNA]</scope>
    <source>
        <strain evidence="4 5">S14-144</strain>
    </source>
</reference>
<dbReference type="PANTHER" id="PTHR43877:SF1">
    <property type="entry name" value="ACETYLTRANSFERASE"/>
    <property type="match status" value="1"/>
</dbReference>
<dbReference type="InterPro" id="IPR000182">
    <property type="entry name" value="GNAT_dom"/>
</dbReference>
<dbReference type="GO" id="GO:0016747">
    <property type="term" value="F:acyltransferase activity, transferring groups other than amino-acyl groups"/>
    <property type="evidence" value="ECO:0007669"/>
    <property type="project" value="InterPro"/>
</dbReference>
<reference evidence="4 5" key="2">
    <citation type="submission" date="2018-12" db="EMBL/GenBank/DDBJ databases">
        <title>Nakamurella antarcticus sp. nov., isolated from Antarctica South Shetland Islands soil.</title>
        <authorList>
            <person name="Peng F."/>
        </authorList>
    </citation>
    <scope>NUCLEOTIDE SEQUENCE [LARGE SCALE GENOMIC DNA]</scope>
    <source>
        <strain evidence="4 5">S14-144</strain>
    </source>
</reference>
<keyword evidence="1 4" id="KW-0808">Transferase</keyword>
<dbReference type="OrthoDB" id="5243635at2"/>
<sequence length="178" mass="18651">MAQAEVRPAIAGDGLAIASIQLEIWQAAFAHLLPAQTLELPPATLASAWTQALSADRSAVQVAAEGRQMTGFVHALLASSDDDPLGITAPVGEIRVLYVRPAWARRGHGGRLVAAAAGYLRALGASDGQWWVPETDAATASFVGSIGWQQSGEARILDTGKTQMREVLWVGSLDLAVG</sequence>
<evidence type="ECO:0000313" key="5">
    <source>
        <dbReference type="Proteomes" id="UP000268084"/>
    </source>
</evidence>
<dbReference type="Pfam" id="PF00583">
    <property type="entry name" value="Acetyltransf_1"/>
    <property type="match status" value="1"/>
</dbReference>
<dbReference type="Proteomes" id="UP000268084">
    <property type="component" value="Chromosome"/>
</dbReference>
<dbReference type="InterPro" id="IPR016181">
    <property type="entry name" value="Acyl_CoA_acyltransferase"/>
</dbReference>
<evidence type="ECO:0000256" key="2">
    <source>
        <dbReference type="ARBA" id="ARBA00023315"/>
    </source>
</evidence>
<dbReference type="InterPro" id="IPR050832">
    <property type="entry name" value="Bact_Acetyltransf"/>
</dbReference>
<dbReference type="AlphaFoldDB" id="A0A3G8ZLI8"/>
<keyword evidence="2" id="KW-0012">Acyltransferase</keyword>
<keyword evidence="5" id="KW-1185">Reference proteome</keyword>
<evidence type="ECO:0000313" key="4">
    <source>
        <dbReference type="EMBL" id="AZI58080.1"/>
    </source>
</evidence>
<evidence type="ECO:0000259" key="3">
    <source>
        <dbReference type="PROSITE" id="PS51186"/>
    </source>
</evidence>
<dbReference type="CDD" id="cd04301">
    <property type="entry name" value="NAT_SF"/>
    <property type="match status" value="1"/>
</dbReference>
<name>A0A3G8ZLI8_9ACTN</name>
<evidence type="ECO:0000256" key="1">
    <source>
        <dbReference type="ARBA" id="ARBA00022679"/>
    </source>
</evidence>
<gene>
    <name evidence="4" type="ORF">EH165_07940</name>
</gene>
<feature type="domain" description="N-acetyltransferase" evidence="3">
    <location>
        <begin position="4"/>
        <end position="169"/>
    </location>
</feature>
<organism evidence="4 5">
    <name type="scientific">Nakamurella antarctica</name>
    <dbReference type="NCBI Taxonomy" id="1902245"/>
    <lineage>
        <taxon>Bacteria</taxon>
        <taxon>Bacillati</taxon>
        <taxon>Actinomycetota</taxon>
        <taxon>Actinomycetes</taxon>
        <taxon>Nakamurellales</taxon>
        <taxon>Nakamurellaceae</taxon>
        <taxon>Nakamurella</taxon>
    </lineage>
</organism>
<protein>
    <submittedName>
        <fullName evidence="4">GNAT family N-acetyltransferase</fullName>
    </submittedName>
</protein>
<dbReference type="SUPFAM" id="SSF55729">
    <property type="entry name" value="Acyl-CoA N-acyltransferases (Nat)"/>
    <property type="match status" value="1"/>
</dbReference>